<proteinExistence type="predicted"/>
<dbReference type="InterPro" id="IPR026912">
    <property type="entry name" value="Adenine_deam_C"/>
</dbReference>
<feature type="domain" description="Adenine deaminase C-terminal" evidence="1">
    <location>
        <begin position="60"/>
        <end position="213"/>
    </location>
</feature>
<sequence>MIEPGAVPVLEAPQSLYNRVRLHHVPSAAELTIDEPTNGKARVIGVTSKTVRTKSLILDVTDAANDIARIAVVERHKATGRIGLAYVSGYGIQRGAIASTVAHDAHNIMVVGARDASGPADMSVAIARVAEMGGGQVVVVDGKVVAEVALPIAGLMSPKPLLEVAGEIDRVVEAARELGITLDAPFMALSFLGLSVIPDLRITDHGLIDVNQFAVVPVSL</sequence>
<dbReference type="EMBL" id="CAFBPN010000014">
    <property type="protein sequence ID" value="CAB5013824.1"/>
    <property type="molecule type" value="Genomic_DNA"/>
</dbReference>
<dbReference type="Pfam" id="PF13382">
    <property type="entry name" value="Adenine_deam_C"/>
    <property type="match status" value="1"/>
</dbReference>
<gene>
    <name evidence="2" type="ORF">UFOPK4098_00450</name>
</gene>
<evidence type="ECO:0000259" key="1">
    <source>
        <dbReference type="Pfam" id="PF13382"/>
    </source>
</evidence>
<name>A0A6J7QHY3_9ZZZZ</name>
<dbReference type="AlphaFoldDB" id="A0A6J7QHY3"/>
<reference evidence="2" key="1">
    <citation type="submission" date="2020-05" db="EMBL/GenBank/DDBJ databases">
        <authorList>
            <person name="Chiriac C."/>
            <person name="Salcher M."/>
            <person name="Ghai R."/>
            <person name="Kavagutti S V."/>
        </authorList>
    </citation>
    <scope>NUCLEOTIDE SEQUENCE</scope>
</reference>
<accession>A0A6J7QHY3</accession>
<organism evidence="2">
    <name type="scientific">freshwater metagenome</name>
    <dbReference type="NCBI Taxonomy" id="449393"/>
    <lineage>
        <taxon>unclassified sequences</taxon>
        <taxon>metagenomes</taxon>
        <taxon>ecological metagenomes</taxon>
    </lineage>
</organism>
<protein>
    <submittedName>
        <fullName evidence="2">Unannotated protein</fullName>
    </submittedName>
</protein>
<evidence type="ECO:0000313" key="2">
    <source>
        <dbReference type="EMBL" id="CAB5013824.1"/>
    </source>
</evidence>